<gene>
    <name evidence="3" type="ORF">IF1G_03154</name>
</gene>
<protein>
    <submittedName>
        <fullName evidence="3">Membrane-tethered transcription factor (Predicted)</fullName>
    </submittedName>
</protein>
<dbReference type="PROSITE" id="PS50888">
    <property type="entry name" value="BHLH"/>
    <property type="match status" value="1"/>
</dbReference>
<sequence>MDDPRSLRLNLDAPALGASMNNASASPSPGVQSASIVMATSPYPNPPPSTLSGQTISPNTSYERDPKRLRVLSSHSSGVSGASADVGDLAEHGSIDGAHEHLDMNYSQHSDIVGQSNSAVGVSTSSTMPTDAYPVVGAPYWSGNSVSAEVTDKSDPEARDGHARLAQIPNHTESQIYGNGTVWDSQGMSISMNPIQQYIPRRMVNNSWESDIAHHHQSQPQPHPQMQPDSSLASPYESSSGASNTAHMFSDYSVVNGPSHRIIPSNGYETSASGISTPTTPHHAPGPASGWPQTAFHGPGGSMGGGRIAAATGSVKDIKPKILASSASGLARKSPVQQQQRAATPTKSERAKSGDRTTHNDVERKYRTNLKDRIAELRAAIPALQAQHDAESDGTTSNAAPKVSKGTVLSKATEYIQQLEQANRLMMNEHQHLIDRLHALEAMLQNGGARPPQYTSNHGMNMFDPRGFS</sequence>
<dbReference type="AlphaFoldDB" id="A0A545W5Z9"/>
<dbReference type="SMART" id="SM00353">
    <property type="entry name" value="HLH"/>
    <property type="match status" value="1"/>
</dbReference>
<feature type="compositionally biased region" description="Polar residues" evidence="1">
    <location>
        <begin position="229"/>
        <end position="244"/>
    </location>
</feature>
<feature type="region of interest" description="Disordered" evidence="1">
    <location>
        <begin position="326"/>
        <end position="367"/>
    </location>
</feature>
<dbReference type="InterPro" id="IPR036638">
    <property type="entry name" value="HLH_DNA-bd_sf"/>
</dbReference>
<comment type="caution">
    <text evidence="3">The sequence shown here is derived from an EMBL/GenBank/DDBJ whole genome shotgun (WGS) entry which is preliminary data.</text>
</comment>
<feature type="compositionally biased region" description="Polar residues" evidence="1">
    <location>
        <begin position="335"/>
        <end position="346"/>
    </location>
</feature>
<dbReference type="Proteomes" id="UP000315783">
    <property type="component" value="Unassembled WGS sequence"/>
</dbReference>
<dbReference type="PANTHER" id="PTHR47336">
    <property type="entry name" value="TRANSCRIPTION FACTOR HMS1-RELATED"/>
    <property type="match status" value="1"/>
</dbReference>
<evidence type="ECO:0000256" key="1">
    <source>
        <dbReference type="SAM" id="MobiDB-lite"/>
    </source>
</evidence>
<dbReference type="Gene3D" id="4.10.280.10">
    <property type="entry name" value="Helix-loop-helix DNA-binding domain"/>
    <property type="match status" value="1"/>
</dbReference>
<accession>A0A545W5Z9</accession>
<evidence type="ECO:0000313" key="4">
    <source>
        <dbReference type="Proteomes" id="UP000315783"/>
    </source>
</evidence>
<proteinExistence type="predicted"/>
<feature type="region of interest" description="Disordered" evidence="1">
    <location>
        <begin position="385"/>
        <end position="405"/>
    </location>
</feature>
<dbReference type="Pfam" id="PF00010">
    <property type="entry name" value="HLH"/>
    <property type="match status" value="1"/>
</dbReference>
<feature type="compositionally biased region" description="Basic and acidic residues" evidence="1">
    <location>
        <begin position="347"/>
        <end position="367"/>
    </location>
</feature>
<feature type="compositionally biased region" description="Polar residues" evidence="1">
    <location>
        <begin position="267"/>
        <end position="276"/>
    </location>
</feature>
<dbReference type="PANTHER" id="PTHR47336:SF3">
    <property type="entry name" value="SERINE-RICH PROTEIN TYE7"/>
    <property type="match status" value="1"/>
</dbReference>
<reference evidence="3 4" key="1">
    <citation type="journal article" date="2019" name="Appl. Microbiol. Biotechnol.">
        <title>Genome sequence of Isaria javanica and comparative genome analysis insights into family S53 peptidase evolution in fungal entomopathogens.</title>
        <authorList>
            <person name="Lin R."/>
            <person name="Zhang X."/>
            <person name="Xin B."/>
            <person name="Zou M."/>
            <person name="Gao Y."/>
            <person name="Qin F."/>
            <person name="Hu Q."/>
            <person name="Xie B."/>
            <person name="Cheng X."/>
        </authorList>
    </citation>
    <scope>NUCLEOTIDE SEQUENCE [LARGE SCALE GENOMIC DNA]</scope>
    <source>
        <strain evidence="3 4">IJ1G</strain>
    </source>
</reference>
<feature type="compositionally biased region" description="Low complexity" evidence="1">
    <location>
        <begin position="277"/>
        <end position="288"/>
    </location>
</feature>
<keyword evidence="4" id="KW-1185">Reference proteome</keyword>
<organism evidence="3 4">
    <name type="scientific">Cordyceps javanica</name>
    <dbReference type="NCBI Taxonomy" id="43265"/>
    <lineage>
        <taxon>Eukaryota</taxon>
        <taxon>Fungi</taxon>
        <taxon>Dikarya</taxon>
        <taxon>Ascomycota</taxon>
        <taxon>Pezizomycotina</taxon>
        <taxon>Sordariomycetes</taxon>
        <taxon>Hypocreomycetidae</taxon>
        <taxon>Hypocreales</taxon>
        <taxon>Cordycipitaceae</taxon>
        <taxon>Cordyceps</taxon>
    </lineage>
</organism>
<dbReference type="OrthoDB" id="2133190at2759"/>
<feature type="compositionally biased region" description="Gly residues" evidence="1">
    <location>
        <begin position="298"/>
        <end position="307"/>
    </location>
</feature>
<evidence type="ECO:0000259" key="2">
    <source>
        <dbReference type="PROSITE" id="PS50888"/>
    </source>
</evidence>
<dbReference type="STRING" id="43265.A0A545W5Z9"/>
<feature type="compositionally biased region" description="Polar residues" evidence="1">
    <location>
        <begin position="50"/>
        <end position="61"/>
    </location>
</feature>
<feature type="region of interest" description="Disordered" evidence="1">
    <location>
        <begin position="448"/>
        <end position="469"/>
    </location>
</feature>
<feature type="region of interest" description="Disordered" evidence="1">
    <location>
        <begin position="213"/>
        <end position="244"/>
    </location>
</feature>
<feature type="region of interest" description="Disordered" evidence="1">
    <location>
        <begin position="1"/>
        <end position="65"/>
    </location>
</feature>
<feature type="region of interest" description="Disordered" evidence="1">
    <location>
        <begin position="263"/>
        <end position="308"/>
    </location>
</feature>
<dbReference type="InterPro" id="IPR011598">
    <property type="entry name" value="bHLH_dom"/>
</dbReference>
<feature type="compositionally biased region" description="Low complexity" evidence="1">
    <location>
        <begin position="18"/>
        <end position="29"/>
    </location>
</feature>
<feature type="compositionally biased region" description="Low complexity" evidence="1">
    <location>
        <begin position="218"/>
        <end position="228"/>
    </location>
</feature>
<dbReference type="GO" id="GO:0046983">
    <property type="term" value="F:protein dimerization activity"/>
    <property type="evidence" value="ECO:0007669"/>
    <property type="project" value="InterPro"/>
</dbReference>
<dbReference type="EMBL" id="SPUK01000004">
    <property type="protein sequence ID" value="TQV97411.1"/>
    <property type="molecule type" value="Genomic_DNA"/>
</dbReference>
<dbReference type="SUPFAM" id="SSF47459">
    <property type="entry name" value="HLH, helix-loop-helix DNA-binding domain"/>
    <property type="match status" value="1"/>
</dbReference>
<evidence type="ECO:0000313" key="3">
    <source>
        <dbReference type="EMBL" id="TQV97411.1"/>
    </source>
</evidence>
<dbReference type="InterPro" id="IPR052099">
    <property type="entry name" value="Regulatory_TF_Diverse"/>
</dbReference>
<name>A0A545W5Z9_9HYPO</name>
<feature type="domain" description="BHLH" evidence="2">
    <location>
        <begin position="354"/>
        <end position="419"/>
    </location>
</feature>